<sequence length="205" mass="23668">MNFLAHIYLSGEDEGLKIGNFIGDYVKGKGYLDYPGNISKGIILHRYIDSFTDSHPMVKAAMQPLRPGYGRYSGIVVDIIFDHFLAKYWDNFSSHQLHDFIHNAHVVFLSNFRLLPWRVKQFLPFLIQNRRLASYSSKKGVRRALVLMSKYTSLPSKADFAIQVLEKDEALLQEYFYSFMKDIVLYVENEFSIEVSKPSAQPMPA</sequence>
<accession>A0A3B0TCT0</accession>
<keyword evidence="3" id="KW-0443">Lipid metabolism</keyword>
<gene>
    <name evidence="4" type="ORF">MNBD_BACTEROID01-1622</name>
</gene>
<evidence type="ECO:0000256" key="1">
    <source>
        <dbReference type="ARBA" id="ARBA00022516"/>
    </source>
</evidence>
<evidence type="ECO:0000313" key="4">
    <source>
        <dbReference type="EMBL" id="VAW16275.1"/>
    </source>
</evidence>
<dbReference type="EC" id="3.1.4.14" evidence="4"/>
<organism evidence="4">
    <name type="scientific">hydrothermal vent metagenome</name>
    <dbReference type="NCBI Taxonomy" id="652676"/>
    <lineage>
        <taxon>unclassified sequences</taxon>
        <taxon>metagenomes</taxon>
        <taxon>ecological metagenomes</taxon>
    </lineage>
</organism>
<evidence type="ECO:0000256" key="3">
    <source>
        <dbReference type="ARBA" id="ARBA00023098"/>
    </source>
</evidence>
<dbReference type="PANTHER" id="PTHR38764:SF1">
    <property type="entry name" value="ACYL CARRIER PROTEIN PHOSPHODIESTERASE"/>
    <property type="match status" value="1"/>
</dbReference>
<dbReference type="EMBL" id="UOEP01000060">
    <property type="protein sequence ID" value="VAW16275.1"/>
    <property type="molecule type" value="Genomic_DNA"/>
</dbReference>
<dbReference type="AlphaFoldDB" id="A0A3B0TCT0"/>
<keyword evidence="1" id="KW-0444">Lipid biosynthesis</keyword>
<dbReference type="GO" id="GO:0008770">
    <property type="term" value="F:[acyl-carrier-protein] phosphodiesterase activity"/>
    <property type="evidence" value="ECO:0007669"/>
    <property type="project" value="UniProtKB-EC"/>
</dbReference>
<reference evidence="4" key="1">
    <citation type="submission" date="2018-06" db="EMBL/GenBank/DDBJ databases">
        <authorList>
            <person name="Zhirakovskaya E."/>
        </authorList>
    </citation>
    <scope>NUCLEOTIDE SEQUENCE</scope>
</reference>
<dbReference type="GO" id="GO:0006633">
    <property type="term" value="P:fatty acid biosynthetic process"/>
    <property type="evidence" value="ECO:0007669"/>
    <property type="project" value="InterPro"/>
</dbReference>
<evidence type="ECO:0000256" key="2">
    <source>
        <dbReference type="ARBA" id="ARBA00022801"/>
    </source>
</evidence>
<proteinExistence type="predicted"/>
<dbReference type="Pfam" id="PF04336">
    <property type="entry name" value="ACP_PD"/>
    <property type="match status" value="1"/>
</dbReference>
<protein>
    <submittedName>
        <fullName evidence="4">Acyl carrier protein phosphodiesterase</fullName>
        <ecNumber evidence="4">3.1.4.14</ecNumber>
    </submittedName>
</protein>
<dbReference type="PANTHER" id="PTHR38764">
    <property type="entry name" value="ACYL CARRIER PROTEIN PHOSPHODIESTERASE"/>
    <property type="match status" value="1"/>
</dbReference>
<name>A0A3B0TCT0_9ZZZZ</name>
<keyword evidence="2 4" id="KW-0378">Hydrolase</keyword>
<dbReference type="InterPro" id="IPR007431">
    <property type="entry name" value="ACP_PD"/>
</dbReference>